<dbReference type="RefSeq" id="WP_011444299.1">
    <property type="nucleotide sequence ID" value="NC_007794.1"/>
</dbReference>
<accession>Q2GAN8</accession>
<reference evidence="2" key="1">
    <citation type="submission" date="2006-01" db="EMBL/GenBank/DDBJ databases">
        <title>Complete sequence of Novosphingobium aromaticivorans DSM 12444.</title>
        <authorList>
            <consortium name="US DOE Joint Genome Institute"/>
            <person name="Copeland A."/>
            <person name="Lucas S."/>
            <person name="Lapidus A."/>
            <person name="Barry K."/>
            <person name="Detter J.C."/>
            <person name="Glavina T."/>
            <person name="Hammon N."/>
            <person name="Israni S."/>
            <person name="Pitluck S."/>
            <person name="Chain P."/>
            <person name="Malfatti S."/>
            <person name="Shin M."/>
            <person name="Vergez L."/>
            <person name="Schmutz J."/>
            <person name="Larimer F."/>
            <person name="Land M."/>
            <person name="Kyrpides N."/>
            <person name="Ivanova N."/>
            <person name="Fredrickson J."/>
            <person name="Balkwill D."/>
            <person name="Romine M.F."/>
            <person name="Richardson P."/>
        </authorList>
    </citation>
    <scope>NUCLEOTIDE SEQUENCE [LARGE SCALE GENOMIC DNA]</scope>
    <source>
        <strain evidence="2">ATCC 700278 / DSM 12444 / CCUG 56034 / CIP 105152 / NBRC 16084 / F199</strain>
    </source>
</reference>
<dbReference type="AlphaFoldDB" id="Q2GAN8"/>
<dbReference type="STRING" id="279238.Saro_0638"/>
<organism evidence="1 2">
    <name type="scientific">Novosphingobium aromaticivorans (strain ATCC 700278 / DSM 12444 / CCUG 56034 / CIP 105152 / NBRC 16084 / F199)</name>
    <dbReference type="NCBI Taxonomy" id="279238"/>
    <lineage>
        <taxon>Bacteria</taxon>
        <taxon>Pseudomonadati</taxon>
        <taxon>Pseudomonadota</taxon>
        <taxon>Alphaproteobacteria</taxon>
        <taxon>Sphingomonadales</taxon>
        <taxon>Sphingomonadaceae</taxon>
        <taxon>Novosphingobium</taxon>
    </lineage>
</organism>
<gene>
    <name evidence="1" type="ordered locus">Saro_0638</name>
</gene>
<evidence type="ECO:0000313" key="2">
    <source>
        <dbReference type="Proteomes" id="UP000009134"/>
    </source>
</evidence>
<dbReference type="KEGG" id="nar:Saro_0638"/>
<name>Q2GAN8_NOVAD</name>
<dbReference type="EMBL" id="CP000248">
    <property type="protein sequence ID" value="ABD25085.1"/>
    <property type="molecule type" value="Genomic_DNA"/>
</dbReference>
<dbReference type="Proteomes" id="UP000009134">
    <property type="component" value="Chromosome"/>
</dbReference>
<dbReference type="HOGENOM" id="CLU_2058946_0_0_5"/>
<keyword evidence="2" id="KW-1185">Reference proteome</keyword>
<proteinExistence type="predicted"/>
<sequence length="119" mass="12357">MSNDRKALAAAVRARVSGLLGDGVHSGAVVSTAVDMVAELAAMGGVSPIEAVVMGRIQERADILAFLAGRRTAALTIADKHPEMGEGADTHARAKWAAEQIAIEIEAFEQGLHEGRAAQ</sequence>
<evidence type="ECO:0000313" key="1">
    <source>
        <dbReference type="EMBL" id="ABD25085.1"/>
    </source>
</evidence>
<protein>
    <submittedName>
        <fullName evidence="1">Uncharacterized protein</fullName>
    </submittedName>
</protein>